<dbReference type="InterPro" id="IPR036047">
    <property type="entry name" value="F-box-like_dom_sf"/>
</dbReference>
<protein>
    <recommendedName>
        <fullName evidence="2">F-box domain-containing protein</fullName>
    </recommendedName>
</protein>
<dbReference type="Pfam" id="PF00646">
    <property type="entry name" value="F-box"/>
    <property type="match status" value="1"/>
</dbReference>
<dbReference type="STRING" id="41067.A0A2I2FN03"/>
<evidence type="ECO:0000259" key="2">
    <source>
        <dbReference type="PROSITE" id="PS50181"/>
    </source>
</evidence>
<evidence type="ECO:0000256" key="1">
    <source>
        <dbReference type="SAM" id="MobiDB-lite"/>
    </source>
</evidence>
<dbReference type="AlphaFoldDB" id="A0A2I2FN03"/>
<evidence type="ECO:0000313" key="4">
    <source>
        <dbReference type="Proteomes" id="UP000234585"/>
    </source>
</evidence>
<reference evidence="3 4" key="1">
    <citation type="submission" date="2017-12" db="EMBL/GenBank/DDBJ databases">
        <authorList>
            <consortium name="DOE Joint Genome Institute"/>
            <person name="Haridas S."/>
            <person name="Kjaerbolling I."/>
            <person name="Vesth T.C."/>
            <person name="Frisvad J.C."/>
            <person name="Nybo J.L."/>
            <person name="Theobald S."/>
            <person name="Kuo A."/>
            <person name="Bowyer P."/>
            <person name="Matsuda Y."/>
            <person name="Mondo S."/>
            <person name="Lyhne E.K."/>
            <person name="Kogle M.E."/>
            <person name="Clum A."/>
            <person name="Lipzen A."/>
            <person name="Salamov A."/>
            <person name="Ngan C.Y."/>
            <person name="Daum C."/>
            <person name="Chiniquy J."/>
            <person name="Barry K."/>
            <person name="LaButti K."/>
            <person name="Simmons B.A."/>
            <person name="Magnuson J.K."/>
            <person name="Mortensen U.H."/>
            <person name="Larsen T.O."/>
            <person name="Grigoriev I.V."/>
            <person name="Baker S.E."/>
            <person name="Andersen M.R."/>
            <person name="Nordberg H.P."/>
            <person name="Cantor M.N."/>
            <person name="Hua S.X."/>
        </authorList>
    </citation>
    <scope>NUCLEOTIDE SEQUENCE [LARGE SCALE GENOMIC DNA]</scope>
    <source>
        <strain evidence="3 4">CBS 102.13</strain>
    </source>
</reference>
<dbReference type="Proteomes" id="UP000234585">
    <property type="component" value="Unassembled WGS sequence"/>
</dbReference>
<dbReference type="PROSITE" id="PS50181">
    <property type="entry name" value="FBOX"/>
    <property type="match status" value="1"/>
</dbReference>
<dbReference type="InterPro" id="IPR001810">
    <property type="entry name" value="F-box_dom"/>
</dbReference>
<organism evidence="3 4">
    <name type="scientific">Aspergillus candidus</name>
    <dbReference type="NCBI Taxonomy" id="41067"/>
    <lineage>
        <taxon>Eukaryota</taxon>
        <taxon>Fungi</taxon>
        <taxon>Dikarya</taxon>
        <taxon>Ascomycota</taxon>
        <taxon>Pezizomycotina</taxon>
        <taxon>Eurotiomycetes</taxon>
        <taxon>Eurotiomycetidae</taxon>
        <taxon>Eurotiales</taxon>
        <taxon>Aspergillaceae</taxon>
        <taxon>Aspergillus</taxon>
        <taxon>Aspergillus subgen. Circumdati</taxon>
    </lineage>
</organism>
<keyword evidence="4" id="KW-1185">Reference proteome</keyword>
<dbReference type="EMBL" id="KZ559119">
    <property type="protein sequence ID" value="PLB42018.1"/>
    <property type="molecule type" value="Genomic_DNA"/>
</dbReference>
<dbReference type="SUPFAM" id="SSF81383">
    <property type="entry name" value="F-box domain"/>
    <property type="match status" value="1"/>
</dbReference>
<dbReference type="GeneID" id="36522996"/>
<gene>
    <name evidence="3" type="ORF">BDW47DRAFT_122450</name>
</gene>
<accession>A0A2I2FN03</accession>
<feature type="domain" description="F-box" evidence="2">
    <location>
        <begin position="43"/>
        <end position="89"/>
    </location>
</feature>
<feature type="compositionally biased region" description="Low complexity" evidence="1">
    <location>
        <begin position="20"/>
        <end position="32"/>
    </location>
</feature>
<feature type="region of interest" description="Disordered" evidence="1">
    <location>
        <begin position="1"/>
        <end position="43"/>
    </location>
</feature>
<proteinExistence type="predicted"/>
<evidence type="ECO:0000313" key="3">
    <source>
        <dbReference type="EMBL" id="PLB42018.1"/>
    </source>
</evidence>
<sequence length="438" mass="50661">MSRLDHLVHAFSPSRRRQRQQGTEQDQQQDQQQDQRQEEVSAPFPLNRVPQDIVYEIARWLPIASRLCLALTCKGFLTAIDYSRALRRSHTIRLNETNLNPYLTDSNGYFTSERAQFMSLLHEGMGNDHPRWRCCFDCLMLHHPRAFPALFHWGKYHEPFHRCEKPEFFHRYGKLDPPRRRERPRGSPVKSSNNYCGKGVVSHGYVIICPCLRLTVRDVEILSRKVRRVDPPIPRPLHYLFTRRAVEVLIHTCHHQYTNINVNISVSASFADTGDPGSLTLRTTYSLSGTGILESAEQLPLQLCPHLSIPHYINRKYGLGDDIAPLHRDRPTLPCTTYTFTCSSCRLATTYPELLSVSDPKAPHRITEHITFQTVRLMILDNSFPKPLYAPRLFFPRRLHGRADIFVGEPHYTLSQDYPVPPSPDKAGQLLYSKDHFF</sequence>
<name>A0A2I2FN03_ASPCN</name>
<dbReference type="OrthoDB" id="4486804at2759"/>
<dbReference type="RefSeq" id="XP_024676030.1">
    <property type="nucleotide sequence ID" value="XM_024815836.1"/>
</dbReference>